<organism evidence="11 12">
    <name type="scientific">Pelodictyon phaeoclathratiforme (strain DSM 5477 / BU-1)</name>
    <dbReference type="NCBI Taxonomy" id="324925"/>
    <lineage>
        <taxon>Bacteria</taxon>
        <taxon>Pseudomonadati</taxon>
        <taxon>Chlorobiota</taxon>
        <taxon>Chlorobiia</taxon>
        <taxon>Chlorobiales</taxon>
        <taxon>Chlorobiaceae</taxon>
        <taxon>Chlorobium/Pelodictyon group</taxon>
        <taxon>Pelodictyon</taxon>
    </lineage>
</organism>
<evidence type="ECO:0000256" key="8">
    <source>
        <dbReference type="ARBA" id="ARBA00022967"/>
    </source>
</evidence>
<sequence length="513" mass="56304">MSVAIQLRSISKKFGNFSANSNISLEVKEGTIHALVGENGAGKSTLTKIIYGIHQPTSGEMIISGKALRFTSPRDAINAGIGMVHQHFMLVPELSVTENIILGNEQSRLFQRIPLKKSKEQILKNAQAYGLAVDPDALVGNLSIGEQQRVEILRLLFRHAAIMIFDEPTAVLTPAETESFFATLRSLRDTGKTIILITHKLDEVLAAADMISVMRRGEIVGTLPASSATKAELARMMVGRTLLLRVTNPEPTPGQTILSIKKLGFRTRKGALKLHDLTLKIRAGEIYGIAGVEGNGQSELLQVLWGLVPEGCIISGEALLQGEQLIGKKPAEIALMGVSHIPENRLRHAVITNYTVSENLIFGRHREPSFHRGIGFNNHELERNAAEMTTIYDIRCGSPSRQPLSTLSGGNQQKVVLARELKRPAISLLLLAQPTRGVDIGAIETIHKKILETRSTGVAILLLSSELDEITALSTRIGCLYKGSIRHEFSQKEVELKRESEYEFQKEIGLYIT</sequence>
<evidence type="ECO:0000256" key="2">
    <source>
        <dbReference type="ARBA" id="ARBA00022448"/>
    </source>
</evidence>
<dbReference type="RefSeq" id="WP_012508266.1">
    <property type="nucleotide sequence ID" value="NC_011060.1"/>
</dbReference>
<evidence type="ECO:0000259" key="10">
    <source>
        <dbReference type="PROSITE" id="PS50893"/>
    </source>
</evidence>
<keyword evidence="7" id="KW-0067">ATP-binding</keyword>
<dbReference type="PANTHER" id="PTHR43790:SF4">
    <property type="entry name" value="GUANOSINE IMPORT ATP-BINDING PROTEIN NUPO"/>
    <property type="match status" value="1"/>
</dbReference>
<dbReference type="CDD" id="cd03216">
    <property type="entry name" value="ABC_Carb_Monos_I"/>
    <property type="match status" value="1"/>
</dbReference>
<evidence type="ECO:0000256" key="9">
    <source>
        <dbReference type="ARBA" id="ARBA00023136"/>
    </source>
</evidence>
<dbReference type="PROSITE" id="PS00211">
    <property type="entry name" value="ABC_TRANSPORTER_1"/>
    <property type="match status" value="1"/>
</dbReference>
<dbReference type="InterPro" id="IPR003439">
    <property type="entry name" value="ABC_transporter-like_ATP-bd"/>
</dbReference>
<evidence type="ECO:0000256" key="6">
    <source>
        <dbReference type="ARBA" id="ARBA00022741"/>
    </source>
</evidence>
<dbReference type="InterPro" id="IPR050107">
    <property type="entry name" value="ABC_carbohydrate_import_ATPase"/>
</dbReference>
<proteinExistence type="predicted"/>
<protein>
    <submittedName>
        <fullName evidence="11">ABC transporter related</fullName>
    </submittedName>
</protein>
<keyword evidence="12" id="KW-1185">Reference proteome</keyword>
<dbReference type="FunFam" id="3.40.50.300:FF:000127">
    <property type="entry name" value="Ribose import ATP-binding protein RbsA"/>
    <property type="match status" value="1"/>
</dbReference>
<dbReference type="HOGENOM" id="CLU_000604_92_0_10"/>
<evidence type="ECO:0000313" key="11">
    <source>
        <dbReference type="EMBL" id="ACF43778.1"/>
    </source>
</evidence>
<keyword evidence="3" id="KW-1003">Cell membrane</keyword>
<name>B4SA82_PELPB</name>
<evidence type="ECO:0000256" key="3">
    <source>
        <dbReference type="ARBA" id="ARBA00022475"/>
    </source>
</evidence>
<evidence type="ECO:0000256" key="7">
    <source>
        <dbReference type="ARBA" id="ARBA00022840"/>
    </source>
</evidence>
<dbReference type="AlphaFoldDB" id="B4SA82"/>
<keyword evidence="4" id="KW-0762">Sugar transport</keyword>
<comment type="subcellular location">
    <subcellularLocation>
        <location evidence="1">Cell membrane</location>
        <topology evidence="1">Peripheral membrane protein</topology>
    </subcellularLocation>
</comment>
<accession>B4SA82</accession>
<reference evidence="11 12" key="1">
    <citation type="submission" date="2008-06" db="EMBL/GenBank/DDBJ databases">
        <title>Complete sequence of Pelodictyon phaeoclathratiforme BU-1.</title>
        <authorList>
            <consortium name="US DOE Joint Genome Institute"/>
            <person name="Lucas S."/>
            <person name="Copeland A."/>
            <person name="Lapidus A."/>
            <person name="Glavina del Rio T."/>
            <person name="Dalin E."/>
            <person name="Tice H."/>
            <person name="Bruce D."/>
            <person name="Goodwin L."/>
            <person name="Pitluck S."/>
            <person name="Schmutz J."/>
            <person name="Larimer F."/>
            <person name="Land M."/>
            <person name="Hauser L."/>
            <person name="Kyrpides N."/>
            <person name="Mikhailova N."/>
            <person name="Liu Z."/>
            <person name="Li T."/>
            <person name="Zhao F."/>
            <person name="Overmann J."/>
            <person name="Bryant D.A."/>
            <person name="Richardson P."/>
        </authorList>
    </citation>
    <scope>NUCLEOTIDE SEQUENCE [LARGE SCALE GENOMIC DNA]</scope>
    <source>
        <strain evidence="12">DSM 5477 / BU-1</strain>
    </source>
</reference>
<dbReference type="CDD" id="cd03215">
    <property type="entry name" value="ABC_Carb_Monos_II"/>
    <property type="match status" value="1"/>
</dbReference>
<dbReference type="STRING" id="324925.Ppha_1529"/>
<dbReference type="SMART" id="SM00382">
    <property type="entry name" value="AAA"/>
    <property type="match status" value="1"/>
</dbReference>
<evidence type="ECO:0000256" key="5">
    <source>
        <dbReference type="ARBA" id="ARBA00022737"/>
    </source>
</evidence>
<keyword evidence="5" id="KW-0677">Repeat</keyword>
<dbReference type="KEGG" id="pph:Ppha_1529"/>
<dbReference type="PROSITE" id="PS50893">
    <property type="entry name" value="ABC_TRANSPORTER_2"/>
    <property type="match status" value="2"/>
</dbReference>
<dbReference type="GO" id="GO:0005886">
    <property type="term" value="C:plasma membrane"/>
    <property type="evidence" value="ECO:0007669"/>
    <property type="project" value="UniProtKB-SubCell"/>
</dbReference>
<keyword evidence="2" id="KW-0813">Transport</keyword>
<dbReference type="Pfam" id="PF00005">
    <property type="entry name" value="ABC_tran"/>
    <property type="match status" value="2"/>
</dbReference>
<evidence type="ECO:0000313" key="12">
    <source>
        <dbReference type="Proteomes" id="UP000002724"/>
    </source>
</evidence>
<dbReference type="Gene3D" id="3.40.50.300">
    <property type="entry name" value="P-loop containing nucleotide triphosphate hydrolases"/>
    <property type="match status" value="2"/>
</dbReference>
<evidence type="ECO:0000256" key="4">
    <source>
        <dbReference type="ARBA" id="ARBA00022597"/>
    </source>
</evidence>
<keyword evidence="8" id="KW-1278">Translocase</keyword>
<feature type="domain" description="ABC transporter" evidence="10">
    <location>
        <begin position="258"/>
        <end position="507"/>
    </location>
</feature>
<dbReference type="InterPro" id="IPR017871">
    <property type="entry name" value="ABC_transporter-like_CS"/>
</dbReference>
<dbReference type="GO" id="GO:0016887">
    <property type="term" value="F:ATP hydrolysis activity"/>
    <property type="evidence" value="ECO:0007669"/>
    <property type="project" value="InterPro"/>
</dbReference>
<dbReference type="PANTHER" id="PTHR43790">
    <property type="entry name" value="CARBOHYDRATE TRANSPORT ATP-BINDING PROTEIN MG119-RELATED"/>
    <property type="match status" value="1"/>
</dbReference>
<dbReference type="SUPFAM" id="SSF52540">
    <property type="entry name" value="P-loop containing nucleoside triphosphate hydrolases"/>
    <property type="match status" value="2"/>
</dbReference>
<feature type="domain" description="ABC transporter" evidence="10">
    <location>
        <begin position="5"/>
        <end position="241"/>
    </location>
</feature>
<evidence type="ECO:0000256" key="1">
    <source>
        <dbReference type="ARBA" id="ARBA00004202"/>
    </source>
</evidence>
<dbReference type="InterPro" id="IPR027417">
    <property type="entry name" value="P-loop_NTPase"/>
</dbReference>
<dbReference type="InterPro" id="IPR003593">
    <property type="entry name" value="AAA+_ATPase"/>
</dbReference>
<dbReference type="eggNOG" id="COG3845">
    <property type="taxonomic scope" value="Bacteria"/>
</dbReference>
<dbReference type="Proteomes" id="UP000002724">
    <property type="component" value="Chromosome"/>
</dbReference>
<keyword evidence="6" id="KW-0547">Nucleotide-binding</keyword>
<gene>
    <name evidence="11" type="ordered locus">Ppha_1529</name>
</gene>
<dbReference type="OrthoDB" id="9801987at2"/>
<dbReference type="GO" id="GO:0005524">
    <property type="term" value="F:ATP binding"/>
    <property type="evidence" value="ECO:0007669"/>
    <property type="project" value="UniProtKB-KW"/>
</dbReference>
<keyword evidence="9" id="KW-0472">Membrane</keyword>
<dbReference type="EMBL" id="CP001110">
    <property type="protein sequence ID" value="ACF43778.1"/>
    <property type="molecule type" value="Genomic_DNA"/>
</dbReference>